<proteinExistence type="predicted"/>
<evidence type="ECO:0000256" key="1">
    <source>
        <dbReference type="SAM" id="MobiDB-lite"/>
    </source>
</evidence>
<dbReference type="Proteomes" id="UP000278627">
    <property type="component" value="Unassembled WGS sequence"/>
</dbReference>
<dbReference type="EMBL" id="UZAD01013176">
    <property type="protein sequence ID" value="VDN91313.1"/>
    <property type="molecule type" value="Genomic_DNA"/>
</dbReference>
<protein>
    <submittedName>
        <fullName evidence="2 4">Uncharacterized protein</fullName>
    </submittedName>
</protein>
<dbReference type="WBParaSite" id="BPAG_0001016501-mRNA-1">
    <property type="protein sequence ID" value="BPAG_0001016501-mRNA-1"/>
    <property type="gene ID" value="BPAG_0001016501"/>
</dbReference>
<reference evidence="4" key="1">
    <citation type="submission" date="2017-02" db="UniProtKB">
        <authorList>
            <consortium name="WormBaseParasite"/>
        </authorList>
    </citation>
    <scope>IDENTIFICATION</scope>
</reference>
<gene>
    <name evidence="2" type="ORF">BPAG_LOCUS10127</name>
</gene>
<name>A0A0N4TNS9_BRUPA</name>
<evidence type="ECO:0000313" key="3">
    <source>
        <dbReference type="Proteomes" id="UP000278627"/>
    </source>
</evidence>
<evidence type="ECO:0000313" key="4">
    <source>
        <dbReference type="WBParaSite" id="BPAG_0001016501-mRNA-1"/>
    </source>
</evidence>
<evidence type="ECO:0000313" key="2">
    <source>
        <dbReference type="EMBL" id="VDN91313.1"/>
    </source>
</evidence>
<reference evidence="2 3" key="2">
    <citation type="submission" date="2018-11" db="EMBL/GenBank/DDBJ databases">
        <authorList>
            <consortium name="Pathogen Informatics"/>
        </authorList>
    </citation>
    <scope>NUCLEOTIDE SEQUENCE [LARGE SCALE GENOMIC DNA]</scope>
</reference>
<keyword evidence="3" id="KW-1185">Reference proteome</keyword>
<dbReference type="AlphaFoldDB" id="A0A0N4TNS9"/>
<feature type="region of interest" description="Disordered" evidence="1">
    <location>
        <begin position="84"/>
        <end position="106"/>
    </location>
</feature>
<organism evidence="4">
    <name type="scientific">Brugia pahangi</name>
    <name type="common">Filarial nematode worm</name>
    <dbReference type="NCBI Taxonomy" id="6280"/>
    <lineage>
        <taxon>Eukaryota</taxon>
        <taxon>Metazoa</taxon>
        <taxon>Ecdysozoa</taxon>
        <taxon>Nematoda</taxon>
        <taxon>Chromadorea</taxon>
        <taxon>Rhabditida</taxon>
        <taxon>Spirurina</taxon>
        <taxon>Spiruromorpha</taxon>
        <taxon>Filarioidea</taxon>
        <taxon>Onchocercidae</taxon>
        <taxon>Brugia</taxon>
    </lineage>
</organism>
<accession>A0A0N4TNS9</accession>
<feature type="compositionally biased region" description="Pro residues" evidence="1">
    <location>
        <begin position="90"/>
        <end position="99"/>
    </location>
</feature>
<sequence>MPSKFLANDNDEAYLKHLLVLKSFQLVALAVEYLIIQVATPRIGNPRIAYVLTKITLRIKCVLIKVTPLTECVLVKVTPRTEPTITITTPRPPPPPPLPCYQSISS</sequence>